<evidence type="ECO:0000256" key="4">
    <source>
        <dbReference type="ARBA" id="ARBA00022692"/>
    </source>
</evidence>
<evidence type="ECO:0000256" key="6">
    <source>
        <dbReference type="ARBA" id="ARBA00023136"/>
    </source>
</evidence>
<dbReference type="PANTHER" id="PTHR30451">
    <property type="entry name" value="OUTER MEMBRANE USHER PROTEIN"/>
    <property type="match status" value="1"/>
</dbReference>
<dbReference type="InterPro" id="IPR025885">
    <property type="entry name" value="PapC_N"/>
</dbReference>
<evidence type="ECO:0000259" key="8">
    <source>
        <dbReference type="Pfam" id="PF13954"/>
    </source>
</evidence>
<reference evidence="9 10" key="1">
    <citation type="submission" date="2020-08" db="EMBL/GenBank/DDBJ databases">
        <title>Genomic Encyclopedia of Type Strains, Phase IV (KMG-IV): sequencing the most valuable type-strain genomes for metagenomic binning, comparative biology and taxonomic classification.</title>
        <authorList>
            <person name="Goeker M."/>
        </authorList>
    </citation>
    <scope>NUCLEOTIDE SEQUENCE [LARGE SCALE GENOMIC DNA]</scope>
    <source>
        <strain evidence="9 10">DSM 18233</strain>
    </source>
</reference>
<dbReference type="AlphaFoldDB" id="A0A840R944"/>
<evidence type="ECO:0000256" key="3">
    <source>
        <dbReference type="ARBA" id="ARBA00022448"/>
    </source>
</evidence>
<dbReference type="InterPro" id="IPR000015">
    <property type="entry name" value="Fimb_usher"/>
</dbReference>
<comment type="subcellular location">
    <subcellularLocation>
        <location evidence="1">Cell outer membrane</location>
        <topology evidence="1">Multi-pass membrane protein</topology>
    </subcellularLocation>
</comment>
<gene>
    <name evidence="9" type="ORF">HNQ50_000127</name>
</gene>
<evidence type="ECO:0000256" key="5">
    <source>
        <dbReference type="ARBA" id="ARBA00022729"/>
    </source>
</evidence>
<keyword evidence="4" id="KW-0812">Transmembrane</keyword>
<name>A0A840R944_9NEIS</name>
<keyword evidence="3" id="KW-0813">Transport</keyword>
<sequence>MAVPPLHTAAMAVEFNPDFLSGSGAASRPDISRFNKGNPALPGQYRADLYVNNVWVGKTNVTLREVDKGSGNVQPAFDKDLLQRIGVDVSRLPEASVKQLATADEASVLLLPDLVPSATATFDMGEQRLDVSVPQAYTSRTIAGWVDPKEWDDLTLLRRSSLLQQTVALSEELALDEASQLRLSQNLHLLQELDKTVEDVINEHLTQLYATRDGLALFLTLLEETGQLALPSRGVSGMLMPWFDDLDEACRGIAALF</sequence>
<dbReference type="RefSeq" id="WP_221302931.1">
    <property type="nucleotide sequence ID" value="NZ_JACHHN010000001.1"/>
</dbReference>
<evidence type="ECO:0000256" key="2">
    <source>
        <dbReference type="ARBA" id="ARBA00008064"/>
    </source>
</evidence>
<dbReference type="PANTHER" id="PTHR30451:SF5">
    <property type="entry name" value="SLR0019 PROTEIN"/>
    <property type="match status" value="1"/>
</dbReference>
<dbReference type="GO" id="GO:0015473">
    <property type="term" value="F:fimbrial usher porin activity"/>
    <property type="evidence" value="ECO:0007669"/>
    <property type="project" value="InterPro"/>
</dbReference>
<dbReference type="GO" id="GO:0009279">
    <property type="term" value="C:cell outer membrane"/>
    <property type="evidence" value="ECO:0007669"/>
    <property type="project" value="UniProtKB-SubCell"/>
</dbReference>
<evidence type="ECO:0000256" key="7">
    <source>
        <dbReference type="ARBA" id="ARBA00023237"/>
    </source>
</evidence>
<dbReference type="GO" id="GO:0009297">
    <property type="term" value="P:pilus assembly"/>
    <property type="evidence" value="ECO:0007669"/>
    <property type="project" value="InterPro"/>
</dbReference>
<dbReference type="InterPro" id="IPR037224">
    <property type="entry name" value="PapC_N_sf"/>
</dbReference>
<keyword evidence="10" id="KW-1185">Reference proteome</keyword>
<dbReference type="Gene3D" id="3.10.20.410">
    <property type="match status" value="1"/>
</dbReference>
<keyword evidence="5" id="KW-0732">Signal</keyword>
<dbReference type="Proteomes" id="UP000543030">
    <property type="component" value="Unassembled WGS sequence"/>
</dbReference>
<keyword evidence="7" id="KW-0998">Cell outer membrane</keyword>
<proteinExistence type="inferred from homology"/>
<organism evidence="9 10">
    <name type="scientific">Silvimonas terrae</name>
    <dbReference type="NCBI Taxonomy" id="300266"/>
    <lineage>
        <taxon>Bacteria</taxon>
        <taxon>Pseudomonadati</taxon>
        <taxon>Pseudomonadota</taxon>
        <taxon>Betaproteobacteria</taxon>
        <taxon>Neisseriales</taxon>
        <taxon>Chitinibacteraceae</taxon>
        <taxon>Silvimonas</taxon>
    </lineage>
</organism>
<evidence type="ECO:0000256" key="1">
    <source>
        <dbReference type="ARBA" id="ARBA00004571"/>
    </source>
</evidence>
<dbReference type="SUPFAM" id="SSF141729">
    <property type="entry name" value="FimD N-terminal domain-like"/>
    <property type="match status" value="1"/>
</dbReference>
<feature type="domain" description="PapC N-terminal" evidence="8">
    <location>
        <begin position="14"/>
        <end position="153"/>
    </location>
</feature>
<dbReference type="EMBL" id="JACHHN010000001">
    <property type="protein sequence ID" value="MBB5189417.1"/>
    <property type="molecule type" value="Genomic_DNA"/>
</dbReference>
<protein>
    <recommendedName>
        <fullName evidence="8">PapC N-terminal domain-containing protein</fullName>
    </recommendedName>
</protein>
<comment type="caution">
    <text evidence="9">The sequence shown here is derived from an EMBL/GenBank/DDBJ whole genome shotgun (WGS) entry which is preliminary data.</text>
</comment>
<evidence type="ECO:0000313" key="10">
    <source>
        <dbReference type="Proteomes" id="UP000543030"/>
    </source>
</evidence>
<comment type="similarity">
    <text evidence="2">Belongs to the fimbrial export usher family.</text>
</comment>
<keyword evidence="6" id="KW-0472">Membrane</keyword>
<accession>A0A840R944</accession>
<dbReference type="Pfam" id="PF13954">
    <property type="entry name" value="PapC_N"/>
    <property type="match status" value="1"/>
</dbReference>
<evidence type="ECO:0000313" key="9">
    <source>
        <dbReference type="EMBL" id="MBB5189417.1"/>
    </source>
</evidence>